<keyword evidence="2" id="KW-1185">Reference proteome</keyword>
<dbReference type="RefSeq" id="WP_379982721.1">
    <property type="nucleotide sequence ID" value="NZ_JBHUMO010000071.1"/>
</dbReference>
<dbReference type="EMBL" id="JBHUMO010000071">
    <property type="protein sequence ID" value="MFD2729923.1"/>
    <property type="molecule type" value="Genomic_DNA"/>
</dbReference>
<reference evidence="2" key="1">
    <citation type="journal article" date="2019" name="Int. J. Syst. Evol. Microbiol.">
        <title>The Global Catalogue of Microorganisms (GCM) 10K type strain sequencing project: providing services to taxonomists for standard genome sequencing and annotation.</title>
        <authorList>
            <consortium name="The Broad Institute Genomics Platform"/>
            <consortium name="The Broad Institute Genome Sequencing Center for Infectious Disease"/>
            <person name="Wu L."/>
            <person name="Ma J."/>
        </authorList>
    </citation>
    <scope>NUCLEOTIDE SEQUENCE [LARGE SCALE GENOMIC DNA]</scope>
    <source>
        <strain evidence="2">TISTR 932</strain>
    </source>
</reference>
<sequence length="158" mass="18347">MAEGSPILDSLAMNQHLKKIQEGYSQKSQWMKNEQIQTFVFDLRDYIEAVNMLVDIIPKEQAEQLKSSVEPLENTTISYLLANQNKSLRLVLQQLQEQATDTGEARRFRAGLQGVIELNQLMLQDTKRFEQEIANESLKNEEQQVEKKHLLQRIFGKK</sequence>
<comment type="caution">
    <text evidence="1">The sequence shown here is derived from an EMBL/GenBank/DDBJ whole genome shotgun (WGS) entry which is preliminary data.</text>
</comment>
<accession>A0ABW5TMI3</accession>
<gene>
    <name evidence="1" type="ORF">ACFSR0_11115</name>
</gene>
<protein>
    <submittedName>
        <fullName evidence="1">Uncharacterized protein</fullName>
    </submittedName>
</protein>
<organism evidence="1 2">
    <name type="scientific">Enterococcus camelliae</name>
    <dbReference type="NCBI Taxonomy" id="453959"/>
    <lineage>
        <taxon>Bacteria</taxon>
        <taxon>Bacillati</taxon>
        <taxon>Bacillota</taxon>
        <taxon>Bacilli</taxon>
        <taxon>Lactobacillales</taxon>
        <taxon>Enterococcaceae</taxon>
        <taxon>Enterococcus</taxon>
    </lineage>
</organism>
<evidence type="ECO:0000313" key="1">
    <source>
        <dbReference type="EMBL" id="MFD2729923.1"/>
    </source>
</evidence>
<evidence type="ECO:0000313" key="2">
    <source>
        <dbReference type="Proteomes" id="UP001597427"/>
    </source>
</evidence>
<proteinExistence type="predicted"/>
<name>A0ABW5TMI3_9ENTE</name>
<dbReference type="Proteomes" id="UP001597427">
    <property type="component" value="Unassembled WGS sequence"/>
</dbReference>